<reference evidence="4 5" key="2">
    <citation type="journal article" date="2020" name="Microbiol. Resour. Announc.">
        <title>Antarctic desert soil bacteria exhibit high novel natural product potential, evaluated through long-read genome sequencing and comparative genomics.</title>
        <authorList>
            <person name="Benaud N."/>
            <person name="Edwards R.J."/>
            <person name="Amos T.G."/>
            <person name="D'Agostino P.M."/>
            <person name="Gutierrez-Chavez C."/>
            <person name="Montgomery K."/>
            <person name="Nicetic I."/>
            <person name="Ferrari B.C."/>
        </authorList>
    </citation>
    <scope>NUCLEOTIDE SEQUENCE [LARGE SCALE GENOMIC DNA]</scope>
    <source>
        <strain evidence="4 5">SPB151</strain>
    </source>
</reference>
<evidence type="ECO:0000256" key="2">
    <source>
        <dbReference type="SAM" id="SignalP"/>
    </source>
</evidence>
<feature type="chain" id="PRO_5039344285" evidence="2">
    <location>
        <begin position="23"/>
        <end position="288"/>
    </location>
</feature>
<dbReference type="InterPro" id="IPR006311">
    <property type="entry name" value="TAT_signal"/>
</dbReference>
<feature type="domain" description="BD-FAE-like" evidence="3">
    <location>
        <begin position="50"/>
        <end position="242"/>
    </location>
</feature>
<reference evidence="5" key="1">
    <citation type="submission" date="2019-09" db="EMBL/GenBank/DDBJ databases">
        <title>Antimicrobial potential of Antarctic Bacteria.</title>
        <authorList>
            <person name="Benaud N."/>
            <person name="Edwards R.J."/>
            <person name="Ferrari B.C."/>
        </authorList>
    </citation>
    <scope>NUCLEOTIDE SEQUENCE [LARGE SCALE GENOMIC DNA]</scope>
    <source>
        <strain evidence="5">SPB151</strain>
    </source>
</reference>
<evidence type="ECO:0000313" key="4">
    <source>
        <dbReference type="EMBL" id="QNE17773.1"/>
    </source>
</evidence>
<name>A0A7G6WUV8_9ACTN</name>
<dbReference type="PROSITE" id="PS51257">
    <property type="entry name" value="PROKAR_LIPOPROTEIN"/>
    <property type="match status" value="1"/>
</dbReference>
<dbReference type="Pfam" id="PF20434">
    <property type="entry name" value="BD-FAE"/>
    <property type="match status" value="1"/>
</dbReference>
<evidence type="ECO:0000313" key="5">
    <source>
        <dbReference type="Proteomes" id="UP000515563"/>
    </source>
</evidence>
<protein>
    <submittedName>
        <fullName evidence="4">Alpha/beta fold hydrolase</fullName>
    </submittedName>
</protein>
<dbReference type="InterPro" id="IPR050300">
    <property type="entry name" value="GDXG_lipolytic_enzyme"/>
</dbReference>
<dbReference type="InterPro" id="IPR029058">
    <property type="entry name" value="AB_hydrolase_fold"/>
</dbReference>
<feature type="signal peptide" evidence="2">
    <location>
        <begin position="1"/>
        <end position="22"/>
    </location>
</feature>
<dbReference type="PANTHER" id="PTHR48081">
    <property type="entry name" value="AB HYDROLASE SUPERFAMILY PROTEIN C4A8.06C"/>
    <property type="match status" value="1"/>
</dbReference>
<keyword evidence="1 4" id="KW-0378">Hydrolase</keyword>
<dbReference type="EMBL" id="CP043661">
    <property type="protein sequence ID" value="QNE17773.1"/>
    <property type="molecule type" value="Genomic_DNA"/>
</dbReference>
<dbReference type="SUPFAM" id="SSF53474">
    <property type="entry name" value="alpha/beta-Hydrolases"/>
    <property type="match status" value="1"/>
</dbReference>
<dbReference type="Gene3D" id="3.40.50.1820">
    <property type="entry name" value="alpha/beta hydrolase"/>
    <property type="match status" value="1"/>
</dbReference>
<dbReference type="Proteomes" id="UP000515563">
    <property type="component" value="Chromosome"/>
</dbReference>
<keyword evidence="2" id="KW-0732">Signal</keyword>
<dbReference type="KEGG" id="kqi:F1D05_07450"/>
<dbReference type="GO" id="GO:0016787">
    <property type="term" value="F:hydrolase activity"/>
    <property type="evidence" value="ECO:0007669"/>
    <property type="project" value="UniProtKB-KW"/>
</dbReference>
<evidence type="ECO:0000259" key="3">
    <source>
        <dbReference type="Pfam" id="PF20434"/>
    </source>
</evidence>
<sequence length="288" mass="29872">MISRRRLLAAGLGTAAGANALAGCSDSSSADNDGGVKTIRYGDDESQVADLYLPPGTAKVPVAVVIHGGFWMSGYGKELATPLAEDLARNGIAGYAIEYRRIGNGGGWPTTFEDIAAAIDKLASADPRLDLTKVVTIGHSAGGHLAVWAAGRPGLPADAPGAGPVVRITGAVSQAGVLDLVNASNAQIGGDAVAQFLGALPEKDPGRYKVASPSERLPLKVPVALVHGTRDGQVPIDQSRRYAAAALKAGDDVKLTELQHVGHFELIDPHHQAWQTCRTETQRLLGRG</sequence>
<dbReference type="AlphaFoldDB" id="A0A7G6WUV8"/>
<dbReference type="RefSeq" id="WP_185446601.1">
    <property type="nucleotide sequence ID" value="NZ_CP043661.1"/>
</dbReference>
<gene>
    <name evidence="4" type="ORF">F1D05_07450</name>
</gene>
<evidence type="ECO:0000256" key="1">
    <source>
        <dbReference type="ARBA" id="ARBA00022801"/>
    </source>
</evidence>
<dbReference type="PROSITE" id="PS51318">
    <property type="entry name" value="TAT"/>
    <property type="match status" value="1"/>
</dbReference>
<accession>A0A7G6WUV8</accession>
<proteinExistence type="predicted"/>
<organism evidence="4 5">
    <name type="scientific">Kribbella qitaiheensis</name>
    <dbReference type="NCBI Taxonomy" id="1544730"/>
    <lineage>
        <taxon>Bacteria</taxon>
        <taxon>Bacillati</taxon>
        <taxon>Actinomycetota</taxon>
        <taxon>Actinomycetes</taxon>
        <taxon>Propionibacteriales</taxon>
        <taxon>Kribbellaceae</taxon>
        <taxon>Kribbella</taxon>
    </lineage>
</organism>
<keyword evidence="5" id="KW-1185">Reference proteome</keyword>
<dbReference type="InterPro" id="IPR049492">
    <property type="entry name" value="BD-FAE-like_dom"/>
</dbReference>